<reference evidence="1 2" key="1">
    <citation type="submission" date="2020-08" db="EMBL/GenBank/DDBJ databases">
        <title>Sequencing the genomes of 1000 actinobacteria strains.</title>
        <authorList>
            <person name="Klenk H.-P."/>
        </authorList>
    </citation>
    <scope>NUCLEOTIDE SEQUENCE [LARGE SCALE GENOMIC DNA]</scope>
    <source>
        <strain evidence="1 2">DSM 45886</strain>
    </source>
</reference>
<evidence type="ECO:0000313" key="1">
    <source>
        <dbReference type="EMBL" id="MBB4960174.1"/>
    </source>
</evidence>
<gene>
    <name evidence="1" type="ORF">FHR38_003907</name>
</gene>
<protein>
    <submittedName>
        <fullName evidence="1">Uncharacterized protein</fullName>
    </submittedName>
</protein>
<name>A0A7W7SSK1_9ACTN</name>
<sequence length="58" mass="6583">MAISLYRTLRDHGQVVQDELADGFASEYAADPYRNYGLAMPRRGDHDPMDVKTDWLGP</sequence>
<accession>A0A7W7SSK1</accession>
<proteinExistence type="predicted"/>
<keyword evidence="2" id="KW-1185">Reference proteome</keyword>
<comment type="caution">
    <text evidence="1">The sequence shown here is derived from an EMBL/GenBank/DDBJ whole genome shotgun (WGS) entry which is preliminary data.</text>
</comment>
<dbReference type="EMBL" id="JACHJW010000001">
    <property type="protein sequence ID" value="MBB4960174.1"/>
    <property type="molecule type" value="Genomic_DNA"/>
</dbReference>
<organism evidence="1 2">
    <name type="scientific">Micromonospora polyrhachis</name>
    <dbReference type="NCBI Taxonomy" id="1282883"/>
    <lineage>
        <taxon>Bacteria</taxon>
        <taxon>Bacillati</taxon>
        <taxon>Actinomycetota</taxon>
        <taxon>Actinomycetes</taxon>
        <taxon>Micromonosporales</taxon>
        <taxon>Micromonosporaceae</taxon>
        <taxon>Micromonospora</taxon>
    </lineage>
</organism>
<dbReference type="AlphaFoldDB" id="A0A7W7SSK1"/>
<evidence type="ECO:0000313" key="2">
    <source>
        <dbReference type="Proteomes" id="UP000578819"/>
    </source>
</evidence>
<dbReference type="Proteomes" id="UP000578819">
    <property type="component" value="Unassembled WGS sequence"/>
</dbReference>